<evidence type="ECO:0000313" key="3">
    <source>
        <dbReference type="Proteomes" id="UP000316855"/>
    </source>
</evidence>
<evidence type="ECO:0000259" key="1">
    <source>
        <dbReference type="Pfam" id="PF11845"/>
    </source>
</evidence>
<evidence type="ECO:0000313" key="2">
    <source>
        <dbReference type="EMBL" id="QDT92641.1"/>
    </source>
</evidence>
<name>A0A517VI03_9PLAN</name>
<organism evidence="2 3">
    <name type="scientific">Gimesia algae</name>
    <dbReference type="NCBI Taxonomy" id="2527971"/>
    <lineage>
        <taxon>Bacteria</taxon>
        <taxon>Pseudomonadati</taxon>
        <taxon>Planctomycetota</taxon>
        <taxon>Planctomycetia</taxon>
        <taxon>Planctomycetales</taxon>
        <taxon>Planctomycetaceae</taxon>
        <taxon>Gimesia</taxon>
    </lineage>
</organism>
<dbReference type="Proteomes" id="UP000316855">
    <property type="component" value="Chromosome"/>
</dbReference>
<dbReference type="EMBL" id="CP036343">
    <property type="protein sequence ID" value="QDT92641.1"/>
    <property type="molecule type" value="Genomic_DNA"/>
</dbReference>
<accession>A0A517VI03</accession>
<sequence>MLRIVTALGTMVLLYTFVGSGFVAADPPAKQRETAPSEAALKRTRKMVNMLDEIYKTAIVLITDKYVNDDDDFPAGSAFVALFKSMDQKGYHKVRLIDLTGEPFEEANVAEDEFEKEGGKQLKSGKAYVEKIVYKKGKPYLRAMTPVPVVMQKCVMCHPHYADVKKGVPIGAMTYTVPID</sequence>
<proteinExistence type="predicted"/>
<dbReference type="AlphaFoldDB" id="A0A517VI03"/>
<dbReference type="InterPro" id="IPR021796">
    <property type="entry name" value="Tll0287-like_dom"/>
</dbReference>
<dbReference type="Pfam" id="PF11845">
    <property type="entry name" value="Tll0287-like"/>
    <property type="match status" value="1"/>
</dbReference>
<reference evidence="2 3" key="1">
    <citation type="submission" date="2019-02" db="EMBL/GenBank/DDBJ databases">
        <title>Deep-cultivation of Planctomycetes and their phenomic and genomic characterization uncovers novel biology.</title>
        <authorList>
            <person name="Wiegand S."/>
            <person name="Jogler M."/>
            <person name="Boedeker C."/>
            <person name="Pinto D."/>
            <person name="Vollmers J."/>
            <person name="Rivas-Marin E."/>
            <person name="Kohn T."/>
            <person name="Peeters S.H."/>
            <person name="Heuer A."/>
            <person name="Rast P."/>
            <person name="Oberbeckmann S."/>
            <person name="Bunk B."/>
            <person name="Jeske O."/>
            <person name="Meyerdierks A."/>
            <person name="Storesund J.E."/>
            <person name="Kallscheuer N."/>
            <person name="Luecker S."/>
            <person name="Lage O.M."/>
            <person name="Pohl T."/>
            <person name="Merkel B.J."/>
            <person name="Hornburger P."/>
            <person name="Mueller R.-W."/>
            <person name="Bruemmer F."/>
            <person name="Labrenz M."/>
            <person name="Spormann A.M."/>
            <person name="Op den Camp H."/>
            <person name="Overmann J."/>
            <person name="Amann R."/>
            <person name="Jetten M.S.M."/>
            <person name="Mascher T."/>
            <person name="Medema M.H."/>
            <person name="Devos D.P."/>
            <person name="Kaster A.-K."/>
            <person name="Ovreas L."/>
            <person name="Rohde M."/>
            <person name="Galperin M.Y."/>
            <person name="Jogler C."/>
        </authorList>
    </citation>
    <scope>NUCLEOTIDE SEQUENCE [LARGE SCALE GENOMIC DNA]</scope>
    <source>
        <strain evidence="2 3">Pan161</strain>
    </source>
</reference>
<keyword evidence="3" id="KW-1185">Reference proteome</keyword>
<dbReference type="KEGG" id="gax:Pan161_43090"/>
<gene>
    <name evidence="2" type="ORF">Pan161_43090</name>
</gene>
<feature type="domain" description="Tll0287-like" evidence="1">
    <location>
        <begin position="41"/>
        <end position="166"/>
    </location>
</feature>
<protein>
    <recommendedName>
        <fullName evidence="1">Tll0287-like domain-containing protein</fullName>
    </recommendedName>
</protein>
<dbReference type="RefSeq" id="WP_145230475.1">
    <property type="nucleotide sequence ID" value="NZ_CP036343.1"/>
</dbReference>
<dbReference type="OrthoDB" id="5568461at2"/>